<feature type="region of interest" description="Disordered" evidence="2">
    <location>
        <begin position="83"/>
        <end position="128"/>
    </location>
</feature>
<dbReference type="Proteomes" id="UP001194580">
    <property type="component" value="Unassembled WGS sequence"/>
</dbReference>
<evidence type="ECO:0000256" key="2">
    <source>
        <dbReference type="SAM" id="MobiDB-lite"/>
    </source>
</evidence>
<name>A0AAD4DJX2_9FUNG</name>
<reference evidence="3" key="1">
    <citation type="journal article" date="2020" name="Fungal Divers.">
        <title>Resolving the Mortierellaceae phylogeny through synthesis of multi-gene phylogenetics and phylogenomics.</title>
        <authorList>
            <person name="Vandepol N."/>
            <person name="Liber J."/>
            <person name="Desiro A."/>
            <person name="Na H."/>
            <person name="Kennedy M."/>
            <person name="Barry K."/>
            <person name="Grigoriev I.V."/>
            <person name="Miller A.N."/>
            <person name="O'Donnell K."/>
            <person name="Stajich J.E."/>
            <person name="Bonito G."/>
        </authorList>
    </citation>
    <scope>NUCLEOTIDE SEQUENCE</scope>
    <source>
        <strain evidence="3">NRRL 28262</strain>
    </source>
</reference>
<dbReference type="AlphaFoldDB" id="A0AAD4DJX2"/>
<protein>
    <submittedName>
        <fullName evidence="3">Uncharacterized protein</fullName>
    </submittedName>
</protein>
<feature type="compositionally biased region" description="Low complexity" evidence="2">
    <location>
        <begin position="440"/>
        <end position="460"/>
    </location>
</feature>
<feature type="region of interest" description="Disordered" evidence="2">
    <location>
        <begin position="410"/>
        <end position="487"/>
    </location>
</feature>
<evidence type="ECO:0000256" key="1">
    <source>
        <dbReference type="SAM" id="Coils"/>
    </source>
</evidence>
<keyword evidence="1" id="KW-0175">Coiled coil</keyword>
<evidence type="ECO:0000313" key="3">
    <source>
        <dbReference type="EMBL" id="KAG0279975.1"/>
    </source>
</evidence>
<feature type="compositionally biased region" description="Gly residues" evidence="2">
    <location>
        <begin position="117"/>
        <end position="128"/>
    </location>
</feature>
<dbReference type="EMBL" id="JAAAIL010000091">
    <property type="protein sequence ID" value="KAG0279975.1"/>
    <property type="molecule type" value="Genomic_DNA"/>
</dbReference>
<sequence>MDAITSSTLPLTPSSNTTTTANANTTTSSQTSTSNSTQSTLSKVAAAVVGGVTAVGKRRPSVASIFEASFVVGGSGSSGGATFGASKYRAKPPPAPHSTMHQQHQQHNHGRYHCGSGSEGFGGSGGAGLDAEQLQNHVRFMRSEHSMTELTEYIDRMYHTVMNKDVALEYSHTQISVLHKELDQTRMRSEDDRKALTAEVDMARDQVVKMEENFLLWRSKVHNDQMSYQEEVLQERLVKQDRIEELEDMLHNSQEEVTRLRNRLLVLEYEDGYVGPTAFLSDSPHNHTLLNSPTASSSSSFDHNPTNPSTTITIEHGPMTVDTHKRRSGDFRLMEQRAQGFEAQVQELKRIMEKERLGYCKDLADLRIKMEARYTKLEHDVHAAKMESTMYNEMMHEVVTENDDLRQQVKEAERKMRRQGQCQGHGQGHSGDRARGSFINSNSSTMSIGNSSKTNSSGGSRPRRNQDYYGYPDDGSDDEDDMEDVVF</sequence>
<feature type="region of interest" description="Disordered" evidence="2">
    <location>
        <begin position="1"/>
        <end position="40"/>
    </location>
</feature>
<organism evidence="3 4">
    <name type="scientific">Linnemannia exigua</name>
    <dbReference type="NCBI Taxonomy" id="604196"/>
    <lineage>
        <taxon>Eukaryota</taxon>
        <taxon>Fungi</taxon>
        <taxon>Fungi incertae sedis</taxon>
        <taxon>Mucoromycota</taxon>
        <taxon>Mortierellomycotina</taxon>
        <taxon>Mortierellomycetes</taxon>
        <taxon>Mortierellales</taxon>
        <taxon>Mortierellaceae</taxon>
        <taxon>Linnemannia</taxon>
    </lineage>
</organism>
<accession>A0AAD4DJX2</accession>
<feature type="compositionally biased region" description="Acidic residues" evidence="2">
    <location>
        <begin position="474"/>
        <end position="487"/>
    </location>
</feature>
<proteinExistence type="predicted"/>
<gene>
    <name evidence="3" type="ORF">BGZ95_011719</name>
</gene>
<comment type="caution">
    <text evidence="3">The sequence shown here is derived from an EMBL/GenBank/DDBJ whole genome shotgun (WGS) entry which is preliminary data.</text>
</comment>
<evidence type="ECO:0000313" key="4">
    <source>
        <dbReference type="Proteomes" id="UP001194580"/>
    </source>
</evidence>
<keyword evidence="4" id="KW-1185">Reference proteome</keyword>
<feature type="coiled-coil region" evidence="1">
    <location>
        <begin position="179"/>
        <end position="270"/>
    </location>
</feature>